<reference evidence="17 18" key="1">
    <citation type="submission" date="2020-08" db="EMBL/GenBank/DDBJ databases">
        <title>Genomic Encyclopedia of Type Strains, Phase IV (KMG-IV): sequencing the most valuable type-strain genomes for metagenomic binning, comparative biology and taxonomic classification.</title>
        <authorList>
            <person name="Goeker M."/>
        </authorList>
    </citation>
    <scope>NUCLEOTIDE SEQUENCE [LARGE SCALE GENOMIC DNA]</scope>
    <source>
        <strain evidence="17 18">DSM 11099</strain>
    </source>
</reference>
<feature type="domain" description="Secretin/TonB short N-terminal" evidence="16">
    <location>
        <begin position="67"/>
        <end position="116"/>
    </location>
</feature>
<sequence>MSGSNHKNRIRNVAALLLCSTAALAAMPGCPGLAHAQASSSEQAYQFDIPAKPLASALADVGKVSGWRIAYAFDLSGTSAPLSGSMTPQQAVSRLLAGTDVSYRVSGPRSIVLQDRVSAAHATPAAGTPPPDGSTVLNTINIQGGGASTVYTPFETAAAASHIPAERIERFRGSSPADIFRGTPGVLSGEARNGAGSVDVNIRGMQGMGRVQVSVDGAENALQISQGYQGISNRTFLDPDLIAGVDVIRGADVSSRGIAGSVALRTLTADDIVRPGDTWGVRVKGGFGTNTSKPEQGAVGGYAWPIVPWLEPKVPVASGQGLDRPGLLQPSSGSGSVVAATKDENYDLLAGYAYRKQGNYHAGRNGPAASPVNLGPRPYCYSGGICDDRSWENYYQNEGITNYRPGEEVLNTQLETQSWLAKATLHLENEQTLHLGYTGFRSEGGDLLASLLSTERIQPVQQRLTTGVGLDTGTLRYRWQPADNELIDLTVNGWVSHLRQRYAPRDQGKNKPEDLGLPTDFRAGSDSLLWGGDVANTSRFDLAGYGSLDLSYGLSYTAEDTSPTKHALVMVPGQGSRGSVIRDAARQEAGAYARLAYKPLDWLTVNAGMRYSHYWSDDRKVPIIDYGASRKRNDGGFTPAVGLTLEPLRGVQLYANYASAMRMPSIVEAGGTFVVPTGNLSPERNNSWDVGANFTTDGLLSSGDSAMLKLGYFNWDVKDYISREYGTLGGTQNVGMYVHNIDRAKFSGIELTGRYENGGFTAELNANYYLGVDFCYAAGTCANATLYGDYATNQVPPEYSVDLSLSQKLFDDRLTLGGRMLHVGPRAAGHGQVTTTGAMQFISLVSWKPYTLVDVFAEYRVSDSLTATVRVENLTDQYYVDPLSLVRQPGPGRTFYAGLTGTFGGNQTLPHFSAPFIRDLKGGKVDWTGAYAGFHFGTGVGRTWGNTTSLDGTAPDVAATESADLNLNGMNFGVQAGYNWQFGNGLVLGAEAGWTKSYLNGAQGAATTESWTSSVGLPGEGLQANTHYNIDWTAALRGRVGYAFDNRWMLYGSGGVAFAKETQWRDQFAIQEVMQDTTDVVFVEKDSATRIGYTFGGGAEYALNERWSINADYSYSGFSRKGFRFDKARAGVTRDYVTQEVIGKEWRENPNREIFGDAMCDMIPGFCDPFEADVYGPVHHQGSPTTGRRASNALDFHTFRIGLNYRF</sequence>
<gene>
    <name evidence="17" type="ORF">HNR59_004138</name>
</gene>
<evidence type="ECO:0000256" key="14">
    <source>
        <dbReference type="RuleBase" id="RU003357"/>
    </source>
</evidence>
<dbReference type="Pfam" id="PF07660">
    <property type="entry name" value="STN"/>
    <property type="match status" value="1"/>
</dbReference>
<evidence type="ECO:0000256" key="7">
    <source>
        <dbReference type="ARBA" id="ARBA00022729"/>
    </source>
</evidence>
<dbReference type="SUPFAM" id="SSF56935">
    <property type="entry name" value="Porins"/>
    <property type="match status" value="1"/>
</dbReference>
<evidence type="ECO:0000256" key="1">
    <source>
        <dbReference type="ARBA" id="ARBA00004571"/>
    </source>
</evidence>
<evidence type="ECO:0000256" key="5">
    <source>
        <dbReference type="ARBA" id="ARBA00022496"/>
    </source>
</evidence>
<keyword evidence="7 15" id="KW-0732">Signal</keyword>
<dbReference type="InterPro" id="IPR012910">
    <property type="entry name" value="Plug_dom"/>
</dbReference>
<dbReference type="Proteomes" id="UP000533306">
    <property type="component" value="Unassembled WGS sequence"/>
</dbReference>
<protein>
    <submittedName>
        <fullName evidence="17">Hemoglobin/transferrin/lactoferrin receptor protein</fullName>
    </submittedName>
</protein>
<evidence type="ECO:0000256" key="8">
    <source>
        <dbReference type="ARBA" id="ARBA00023004"/>
    </source>
</evidence>
<dbReference type="InterPro" id="IPR011250">
    <property type="entry name" value="OMP/PagP_B-barrel"/>
</dbReference>
<keyword evidence="12 13" id="KW-0998">Cell outer membrane</keyword>
<keyword evidence="5" id="KW-0410">Iron transport</keyword>
<keyword evidence="8" id="KW-0408">Iron</keyword>
<dbReference type="InterPro" id="IPR037066">
    <property type="entry name" value="Plug_dom_sf"/>
</dbReference>
<evidence type="ECO:0000256" key="4">
    <source>
        <dbReference type="ARBA" id="ARBA00022452"/>
    </source>
</evidence>
<dbReference type="SMART" id="SM00965">
    <property type="entry name" value="STN"/>
    <property type="match status" value="1"/>
</dbReference>
<dbReference type="Pfam" id="PF13505">
    <property type="entry name" value="OMP_b-brl"/>
    <property type="match status" value="1"/>
</dbReference>
<comment type="similarity">
    <text evidence="2 13 14">Belongs to the TonB-dependent receptor family.</text>
</comment>
<dbReference type="SUPFAM" id="SSF56925">
    <property type="entry name" value="OMPA-like"/>
    <property type="match status" value="1"/>
</dbReference>
<dbReference type="Gene3D" id="3.55.50.30">
    <property type="match status" value="1"/>
</dbReference>
<keyword evidence="9 14" id="KW-0798">TonB box</keyword>
<dbReference type="Gene3D" id="2.40.170.20">
    <property type="entry name" value="TonB-dependent receptor, beta-barrel domain"/>
    <property type="match status" value="1"/>
</dbReference>
<dbReference type="AlphaFoldDB" id="A0A7W9S610"/>
<dbReference type="GO" id="GO:0009279">
    <property type="term" value="C:cell outer membrane"/>
    <property type="evidence" value="ECO:0007669"/>
    <property type="project" value="UniProtKB-SubCell"/>
</dbReference>
<dbReference type="InterPro" id="IPR000531">
    <property type="entry name" value="Beta-barrel_TonB"/>
</dbReference>
<organism evidence="17 18">
    <name type="scientific">Aquamicrobium lusatiense</name>
    <dbReference type="NCBI Taxonomy" id="89772"/>
    <lineage>
        <taxon>Bacteria</taxon>
        <taxon>Pseudomonadati</taxon>
        <taxon>Pseudomonadota</taxon>
        <taxon>Alphaproteobacteria</taxon>
        <taxon>Hyphomicrobiales</taxon>
        <taxon>Phyllobacteriaceae</taxon>
        <taxon>Aquamicrobium</taxon>
    </lineage>
</organism>
<keyword evidence="5" id="KW-0406">Ion transport</keyword>
<evidence type="ECO:0000313" key="18">
    <source>
        <dbReference type="Proteomes" id="UP000533306"/>
    </source>
</evidence>
<evidence type="ECO:0000256" key="12">
    <source>
        <dbReference type="ARBA" id="ARBA00023237"/>
    </source>
</evidence>
<comment type="subcellular location">
    <subcellularLocation>
        <location evidence="1 13">Cell outer membrane</location>
        <topology evidence="1 13">Multi-pass membrane protein</topology>
    </subcellularLocation>
</comment>
<evidence type="ECO:0000259" key="16">
    <source>
        <dbReference type="SMART" id="SM00965"/>
    </source>
</evidence>
<dbReference type="Pfam" id="PF00593">
    <property type="entry name" value="TonB_dep_Rec_b-barrel"/>
    <property type="match status" value="1"/>
</dbReference>
<keyword evidence="11 17" id="KW-0675">Receptor</keyword>
<dbReference type="Pfam" id="PF07715">
    <property type="entry name" value="Plug"/>
    <property type="match status" value="1"/>
</dbReference>
<dbReference type="GO" id="GO:0044718">
    <property type="term" value="P:siderophore transmembrane transport"/>
    <property type="evidence" value="ECO:0007669"/>
    <property type="project" value="TreeGrafter"/>
</dbReference>
<dbReference type="EMBL" id="JACHEU010000009">
    <property type="protein sequence ID" value="MBB6014742.1"/>
    <property type="molecule type" value="Genomic_DNA"/>
</dbReference>
<name>A0A7W9S610_9HYPH</name>
<comment type="caution">
    <text evidence="17">The sequence shown here is derived from an EMBL/GenBank/DDBJ whole genome shotgun (WGS) entry which is preliminary data.</text>
</comment>
<proteinExistence type="inferred from homology"/>
<evidence type="ECO:0000256" key="11">
    <source>
        <dbReference type="ARBA" id="ARBA00023170"/>
    </source>
</evidence>
<evidence type="ECO:0000256" key="9">
    <source>
        <dbReference type="ARBA" id="ARBA00023077"/>
    </source>
</evidence>
<evidence type="ECO:0000256" key="2">
    <source>
        <dbReference type="ARBA" id="ARBA00009810"/>
    </source>
</evidence>
<accession>A0A7W9S610</accession>
<keyword evidence="3 13" id="KW-0813">Transport</keyword>
<dbReference type="Gene3D" id="2.170.130.10">
    <property type="entry name" value="TonB-dependent receptor, plug domain"/>
    <property type="match status" value="1"/>
</dbReference>
<dbReference type="RefSeq" id="WP_183833146.1">
    <property type="nucleotide sequence ID" value="NZ_JACHEU010000009.1"/>
</dbReference>
<evidence type="ECO:0000256" key="10">
    <source>
        <dbReference type="ARBA" id="ARBA00023136"/>
    </source>
</evidence>
<evidence type="ECO:0000256" key="13">
    <source>
        <dbReference type="PROSITE-ProRule" id="PRU01360"/>
    </source>
</evidence>
<keyword evidence="4 13" id="KW-1134">Transmembrane beta strand</keyword>
<dbReference type="InterPro" id="IPR011662">
    <property type="entry name" value="Secretin/TonB_short_N"/>
</dbReference>
<dbReference type="CDD" id="cd01347">
    <property type="entry name" value="ligand_gated_channel"/>
    <property type="match status" value="1"/>
</dbReference>
<evidence type="ECO:0000256" key="15">
    <source>
        <dbReference type="SAM" id="SignalP"/>
    </source>
</evidence>
<dbReference type="InterPro" id="IPR027385">
    <property type="entry name" value="Beta-barrel_OMP"/>
</dbReference>
<keyword evidence="6 13" id="KW-0812">Transmembrane</keyword>
<dbReference type="GO" id="GO:0015344">
    <property type="term" value="F:siderophore uptake transmembrane transporter activity"/>
    <property type="evidence" value="ECO:0007669"/>
    <property type="project" value="TreeGrafter"/>
</dbReference>
<keyword evidence="18" id="KW-1185">Reference proteome</keyword>
<dbReference type="PANTHER" id="PTHR30069">
    <property type="entry name" value="TONB-DEPENDENT OUTER MEMBRANE RECEPTOR"/>
    <property type="match status" value="1"/>
</dbReference>
<feature type="signal peptide" evidence="15">
    <location>
        <begin position="1"/>
        <end position="25"/>
    </location>
</feature>
<dbReference type="InterPro" id="IPR036942">
    <property type="entry name" value="Beta-barrel_TonB_sf"/>
</dbReference>
<dbReference type="PROSITE" id="PS52016">
    <property type="entry name" value="TONB_DEPENDENT_REC_3"/>
    <property type="match status" value="1"/>
</dbReference>
<dbReference type="Gene3D" id="2.40.160.20">
    <property type="match status" value="1"/>
</dbReference>
<feature type="chain" id="PRO_5030609133" evidence="15">
    <location>
        <begin position="26"/>
        <end position="1207"/>
    </location>
</feature>
<evidence type="ECO:0000256" key="3">
    <source>
        <dbReference type="ARBA" id="ARBA00022448"/>
    </source>
</evidence>
<evidence type="ECO:0000313" key="17">
    <source>
        <dbReference type="EMBL" id="MBB6014742.1"/>
    </source>
</evidence>
<dbReference type="InterPro" id="IPR039426">
    <property type="entry name" value="TonB-dep_rcpt-like"/>
</dbReference>
<keyword evidence="10 13" id="KW-0472">Membrane</keyword>
<evidence type="ECO:0000256" key="6">
    <source>
        <dbReference type="ARBA" id="ARBA00022692"/>
    </source>
</evidence>
<dbReference type="PANTHER" id="PTHR30069:SF41">
    <property type="entry name" value="HEME_HEMOPEXIN UTILIZATION PROTEIN C"/>
    <property type="match status" value="1"/>
</dbReference>